<protein>
    <submittedName>
        <fullName evidence="1">Uncharacterized protein</fullName>
    </submittedName>
</protein>
<accession>A0A1D6FSU4</accession>
<proteinExistence type="predicted"/>
<evidence type="ECO:0000313" key="1">
    <source>
        <dbReference type="EMBL" id="AQK94631.1"/>
    </source>
</evidence>
<gene>
    <name evidence="1" type="ORF">ZEAMMB73_Zm00001d010706</name>
</gene>
<dbReference type="InParanoid" id="A0A1D6FSU4"/>
<dbReference type="EMBL" id="CM000784">
    <property type="protein sequence ID" value="AQK94631.1"/>
    <property type="molecule type" value="Genomic_DNA"/>
</dbReference>
<sequence>MMETEVEKRLNGQVNFYIFVLLGSNKSMQAKSCPIPLNILANAV</sequence>
<organism evidence="1">
    <name type="scientific">Zea mays</name>
    <name type="common">Maize</name>
    <dbReference type="NCBI Taxonomy" id="4577"/>
    <lineage>
        <taxon>Eukaryota</taxon>
        <taxon>Viridiplantae</taxon>
        <taxon>Streptophyta</taxon>
        <taxon>Embryophyta</taxon>
        <taxon>Tracheophyta</taxon>
        <taxon>Spermatophyta</taxon>
        <taxon>Magnoliopsida</taxon>
        <taxon>Liliopsida</taxon>
        <taxon>Poales</taxon>
        <taxon>Poaceae</taxon>
        <taxon>PACMAD clade</taxon>
        <taxon>Panicoideae</taxon>
        <taxon>Andropogonodae</taxon>
        <taxon>Andropogoneae</taxon>
        <taxon>Tripsacinae</taxon>
        <taxon>Zea</taxon>
    </lineage>
</organism>
<name>A0A1D6FSU4_MAIZE</name>
<dbReference type="AlphaFoldDB" id="A0A1D6FSU4"/>
<reference evidence="1" key="1">
    <citation type="submission" date="2015-12" db="EMBL/GenBank/DDBJ databases">
        <title>Update maize B73 reference genome by single molecule sequencing technologies.</title>
        <authorList>
            <consortium name="Maize Genome Sequencing Project"/>
            <person name="Ware D."/>
        </authorList>
    </citation>
    <scope>NUCLEOTIDE SEQUENCE</scope>
    <source>
        <tissue evidence="1">Seedling</tissue>
    </source>
</reference>